<keyword evidence="3" id="KW-0813">Transport</keyword>
<evidence type="ECO:0000256" key="5">
    <source>
        <dbReference type="ARBA" id="ARBA00022692"/>
    </source>
</evidence>
<evidence type="ECO:0000256" key="8">
    <source>
        <dbReference type="SAM" id="Phobius"/>
    </source>
</evidence>
<reference evidence="9 10" key="1">
    <citation type="submission" date="2006-09" db="EMBL/GenBank/DDBJ databases">
        <authorList>
            <person name="Emerson D."/>
            <person name="Ferriera S."/>
            <person name="Johnson J."/>
            <person name="Kravitz S."/>
            <person name="Halpern A."/>
            <person name="Remington K."/>
            <person name="Beeson K."/>
            <person name="Tran B."/>
            <person name="Rogers Y.-H."/>
            <person name="Friedman R."/>
            <person name="Venter J.C."/>
        </authorList>
    </citation>
    <scope>NUCLEOTIDE SEQUENCE [LARGE SCALE GENOMIC DNA]</scope>
    <source>
        <strain evidence="9 10">PV-1</strain>
    </source>
</reference>
<feature type="transmembrane region" description="Helical" evidence="8">
    <location>
        <begin position="281"/>
        <end position="300"/>
    </location>
</feature>
<feature type="transmembrane region" description="Helical" evidence="8">
    <location>
        <begin position="306"/>
        <end position="337"/>
    </location>
</feature>
<comment type="subcellular location">
    <subcellularLocation>
        <location evidence="1">Cell membrane</location>
        <topology evidence="1">Multi-pass membrane protein</topology>
    </subcellularLocation>
</comment>
<organism evidence="9 10">
    <name type="scientific">Mariprofundus ferrooxydans PV-1</name>
    <dbReference type="NCBI Taxonomy" id="314345"/>
    <lineage>
        <taxon>Bacteria</taxon>
        <taxon>Pseudomonadati</taxon>
        <taxon>Pseudomonadota</taxon>
        <taxon>Candidatius Mariprofundia</taxon>
        <taxon>Mariprofundales</taxon>
        <taxon>Mariprofundaceae</taxon>
        <taxon>Mariprofundus</taxon>
    </lineage>
</organism>
<comment type="caution">
    <text evidence="9">The sequence shown here is derived from an EMBL/GenBank/DDBJ whole genome shotgun (WGS) entry which is preliminary data.</text>
</comment>
<feature type="transmembrane region" description="Helical" evidence="8">
    <location>
        <begin position="150"/>
        <end position="176"/>
    </location>
</feature>
<feature type="transmembrane region" description="Helical" evidence="8">
    <location>
        <begin position="67"/>
        <end position="91"/>
    </location>
</feature>
<dbReference type="AlphaFoldDB" id="Q0EXL0"/>
<dbReference type="Proteomes" id="UP000005297">
    <property type="component" value="Unassembled WGS sequence"/>
</dbReference>
<dbReference type="InterPro" id="IPR002549">
    <property type="entry name" value="AI-2E-like"/>
</dbReference>
<keyword evidence="6 8" id="KW-1133">Transmembrane helix</keyword>
<dbReference type="FunCoup" id="Q0EXL0">
    <property type="interactions" value="147"/>
</dbReference>
<dbReference type="InParanoid" id="Q0EXL0"/>
<protein>
    <submittedName>
        <fullName evidence="9">Permease, putative</fullName>
    </submittedName>
</protein>
<proteinExistence type="inferred from homology"/>
<comment type="similarity">
    <text evidence="2">Belongs to the autoinducer-2 exporter (AI-2E) (TC 2.A.86) family.</text>
</comment>
<keyword evidence="10" id="KW-1185">Reference proteome</keyword>
<dbReference type="Pfam" id="PF01594">
    <property type="entry name" value="AI-2E_transport"/>
    <property type="match status" value="1"/>
</dbReference>
<evidence type="ECO:0000313" key="10">
    <source>
        <dbReference type="Proteomes" id="UP000005297"/>
    </source>
</evidence>
<dbReference type="EMBL" id="AATS01000013">
    <property type="protein sequence ID" value="EAU54037.1"/>
    <property type="molecule type" value="Genomic_DNA"/>
</dbReference>
<dbReference type="PANTHER" id="PTHR21716:SF53">
    <property type="entry name" value="PERMEASE PERM-RELATED"/>
    <property type="match status" value="1"/>
</dbReference>
<evidence type="ECO:0000256" key="4">
    <source>
        <dbReference type="ARBA" id="ARBA00022475"/>
    </source>
</evidence>
<dbReference type="GO" id="GO:0005886">
    <property type="term" value="C:plasma membrane"/>
    <property type="evidence" value="ECO:0007669"/>
    <property type="project" value="UniProtKB-SubCell"/>
</dbReference>
<accession>Q0EXL0</accession>
<dbReference type="STRING" id="314344.AL013_12450"/>
<dbReference type="RefSeq" id="WP_009850939.1">
    <property type="nucleotide sequence ID" value="NZ_DS022295.1"/>
</dbReference>
<feature type="transmembrane region" description="Helical" evidence="8">
    <location>
        <begin position="216"/>
        <end position="233"/>
    </location>
</feature>
<evidence type="ECO:0000256" key="7">
    <source>
        <dbReference type="ARBA" id="ARBA00023136"/>
    </source>
</evidence>
<evidence type="ECO:0000256" key="1">
    <source>
        <dbReference type="ARBA" id="ARBA00004651"/>
    </source>
</evidence>
<evidence type="ECO:0000313" key="9">
    <source>
        <dbReference type="EMBL" id="EAU54037.1"/>
    </source>
</evidence>
<dbReference type="eggNOG" id="COG0628">
    <property type="taxonomic scope" value="Bacteria"/>
</dbReference>
<dbReference type="PANTHER" id="PTHR21716">
    <property type="entry name" value="TRANSMEMBRANE PROTEIN"/>
    <property type="match status" value="1"/>
</dbReference>
<name>Q0EXL0_9PROT</name>
<evidence type="ECO:0000256" key="2">
    <source>
        <dbReference type="ARBA" id="ARBA00009773"/>
    </source>
</evidence>
<dbReference type="HOGENOM" id="CLU_031275_8_0_0"/>
<evidence type="ECO:0000256" key="3">
    <source>
        <dbReference type="ARBA" id="ARBA00022448"/>
    </source>
</evidence>
<keyword evidence="7 8" id="KW-0472">Membrane</keyword>
<evidence type="ECO:0000256" key="6">
    <source>
        <dbReference type="ARBA" id="ARBA00022989"/>
    </source>
</evidence>
<gene>
    <name evidence="9" type="ORF">SPV1_03333</name>
</gene>
<dbReference type="GO" id="GO:0055085">
    <property type="term" value="P:transmembrane transport"/>
    <property type="evidence" value="ECO:0007669"/>
    <property type="project" value="TreeGrafter"/>
</dbReference>
<keyword evidence="5 8" id="KW-0812">Transmembrane</keyword>
<sequence length="357" mass="39937">MSIFINWLRQRLADTELVMLITSLLVIFLLLVLLVPVLAPLLLAIALAYVLDGVIELMTRCRLPRMLAIGLTVGGALLLLLFALLAVLPLLTEQIGRLATHAPQYMQSLRDTLHQLQANYAEWINPDYLQQIIAGATDKMQEWGGALFKFSIASIPGMITLLVYAVLVPVLVFFLLKDKQLIMSWAQQFLPRERTLLQRVWRELDIQIGNYIRGKFWEAFIIGCAMWVVYWWMGHDYALLLGVLTGLSVWIPFVGMAVVTVPVILLSYFQWGWSDTMAYGLLAYVIVQAIDANVIVPWLFSEIVNLHPIAIIVAILMFGSLWGIVGVIIAIPMAALVKSVVSIILERRHGAVGSESG</sequence>
<feature type="transmembrane region" description="Helical" evidence="8">
    <location>
        <begin position="239"/>
        <end position="269"/>
    </location>
</feature>
<dbReference type="OrthoDB" id="5416941at2"/>
<keyword evidence="4" id="KW-1003">Cell membrane</keyword>